<dbReference type="Pfam" id="PF22784">
    <property type="entry name" value="PTP-SAK"/>
    <property type="match status" value="1"/>
</dbReference>
<protein>
    <recommendedName>
        <fullName evidence="2">Tyrosine specific protein phosphatases domain-containing protein</fullName>
    </recommendedName>
</protein>
<dbReference type="PROSITE" id="PS50056">
    <property type="entry name" value="TYR_PHOSPHATASE_2"/>
    <property type="match status" value="1"/>
</dbReference>
<evidence type="ECO:0000313" key="4">
    <source>
        <dbReference type="Proteomes" id="UP000605427"/>
    </source>
</evidence>
<dbReference type="InterPro" id="IPR000387">
    <property type="entry name" value="Tyr_Pase_dom"/>
</dbReference>
<accession>A0ABQ1ZNZ9</accession>
<dbReference type="Gene3D" id="3.90.190.10">
    <property type="entry name" value="Protein tyrosine phosphatase superfamily"/>
    <property type="match status" value="1"/>
</dbReference>
<comment type="caution">
    <text evidence="3">The sequence shown here is derived from an EMBL/GenBank/DDBJ whole genome shotgun (WGS) entry which is preliminary data.</text>
</comment>
<dbReference type="InterPro" id="IPR029021">
    <property type="entry name" value="Prot-tyrosine_phosphatase-like"/>
</dbReference>
<reference evidence="4" key="1">
    <citation type="journal article" date="2019" name="Int. J. Syst. Evol. Microbiol.">
        <title>The Global Catalogue of Microorganisms (GCM) 10K type strain sequencing project: providing services to taxonomists for standard genome sequencing and annotation.</title>
        <authorList>
            <consortium name="The Broad Institute Genomics Platform"/>
            <consortium name="The Broad Institute Genome Sequencing Center for Infectious Disease"/>
            <person name="Wu L."/>
            <person name="Ma J."/>
        </authorList>
    </citation>
    <scope>NUCLEOTIDE SEQUENCE [LARGE SCALE GENOMIC DNA]</scope>
    <source>
        <strain evidence="4">CCM 8702</strain>
    </source>
</reference>
<dbReference type="SUPFAM" id="SSF52799">
    <property type="entry name" value="(Phosphotyrosine protein) phosphatases II"/>
    <property type="match status" value="1"/>
</dbReference>
<dbReference type="Proteomes" id="UP000605427">
    <property type="component" value="Unassembled WGS sequence"/>
</dbReference>
<dbReference type="InterPro" id="IPR057023">
    <property type="entry name" value="PTP-SAK"/>
</dbReference>
<feature type="domain" description="Tyrosine specific protein phosphatases" evidence="2">
    <location>
        <begin position="65"/>
        <end position="131"/>
    </location>
</feature>
<dbReference type="PROSITE" id="PS00383">
    <property type="entry name" value="TYR_PHOSPHATASE_1"/>
    <property type="match status" value="1"/>
</dbReference>
<keyword evidence="1" id="KW-0378">Hydrolase</keyword>
<dbReference type="EMBL" id="BMDD01000001">
    <property type="protein sequence ID" value="GGH70188.1"/>
    <property type="molecule type" value="Genomic_DNA"/>
</dbReference>
<evidence type="ECO:0000259" key="2">
    <source>
        <dbReference type="PROSITE" id="PS50056"/>
    </source>
</evidence>
<sequence>MTSYQELIPNRVYIGGAASAEEATKTHDLGKVFDLRAESLDEDKTGKRVHLPIIDDKEKQDKSVKTAIDAVKNAYDNDETIFFHCSGGKNRTGTVAIGLLLELGLAESIKEAEEKAVSIRSEISVKPEMKETLGRLYKM</sequence>
<proteinExistence type="predicted"/>
<name>A0ABQ1ZNZ9_9BACL</name>
<gene>
    <name evidence="3" type="ORF">GCM10007362_06050</name>
</gene>
<evidence type="ECO:0000256" key="1">
    <source>
        <dbReference type="ARBA" id="ARBA00022801"/>
    </source>
</evidence>
<keyword evidence="4" id="KW-1185">Reference proteome</keyword>
<organism evidence="3 4">
    <name type="scientific">Saccharibacillus endophyticus</name>
    <dbReference type="NCBI Taxonomy" id="2060666"/>
    <lineage>
        <taxon>Bacteria</taxon>
        <taxon>Bacillati</taxon>
        <taxon>Bacillota</taxon>
        <taxon>Bacilli</taxon>
        <taxon>Bacillales</taxon>
        <taxon>Paenibacillaceae</taxon>
        <taxon>Saccharibacillus</taxon>
    </lineage>
</organism>
<dbReference type="InterPro" id="IPR016130">
    <property type="entry name" value="Tyr_Pase_AS"/>
</dbReference>
<evidence type="ECO:0000313" key="3">
    <source>
        <dbReference type="EMBL" id="GGH70188.1"/>
    </source>
</evidence>